<dbReference type="InterPro" id="IPR036531">
    <property type="entry name" value="Rbsn_Rab-bd_sf"/>
</dbReference>
<dbReference type="Gene3D" id="3.30.40.10">
    <property type="entry name" value="Zinc/RING finger domain, C3HC4 (zinc finger)"/>
    <property type="match status" value="1"/>
</dbReference>
<dbReference type="InterPro" id="IPR021565">
    <property type="entry name" value="Rbsn_Rab-bd"/>
</dbReference>
<dbReference type="InterPro" id="IPR017455">
    <property type="entry name" value="Znf_FYVE-rel"/>
</dbReference>
<sequence length="551" mass="63121">MASVKEGFICPMCMQDLGDVLQLEVHFHEKHNNTKSSSSSETKSVLNIIDGLKKKVDEIRVSKKPLLSKAHIPWKTNDTDNGQEELNAHPVTGIHYDAWPESYHPVKQDFYEEFSRLRSKKTDRFATDTNKLIIRLEKLMTNLPNDPVKRRNHEKNIVPWMDEETVKRCPDCSKSFNVTKRKHHCRLCGSVLCAECSCAISFDMAKRLINPATISEFNIPSPDHEFGIKTMKKYGSKESLTSLFSPESSKSSSSSFRSCKYCADIIKKRDSHVRDETGEPPIIVQYYEHLKDVMAEADEMSKFYTKMVQSLQSGETDYRLEDAKYIRVKIMKVADNIDAISKRILANGLTEGEEGGTANNLQERVRSLALMFIKDNLVGLDDVPSESEFEILKFKRLEETSKRVEDEKISALIAQKKYEQRQQQRLSSFNMPVKSKPSIEKMRLEDGFVLSPNASYLNLLSSNDDPILQQIHIIEGYISEAKNANRINEVQTLEANLRDLKVEYKRSTAERKELEDNYNSYKHIFTASTPPMPPGSQNNDESINKNPFHEN</sequence>
<dbReference type="SUPFAM" id="SSF57903">
    <property type="entry name" value="FYVE/PHD zinc finger"/>
    <property type="match status" value="1"/>
</dbReference>
<keyword evidence="3" id="KW-0862">Zinc</keyword>
<dbReference type="InterPro" id="IPR052727">
    <property type="entry name" value="Rab4/Rab5_effector"/>
</dbReference>
<dbReference type="InterPro" id="IPR013087">
    <property type="entry name" value="Znf_C2H2_type"/>
</dbReference>
<evidence type="ECO:0000256" key="3">
    <source>
        <dbReference type="ARBA" id="ARBA00022833"/>
    </source>
</evidence>
<reference evidence="8" key="1">
    <citation type="submission" date="2014-05" db="EMBL/GenBank/DDBJ databases">
        <authorList>
            <person name="Chronopoulou M."/>
        </authorList>
    </citation>
    <scope>NUCLEOTIDE SEQUENCE</scope>
    <source>
        <tissue evidence="8">Whole organism</tissue>
    </source>
</reference>
<dbReference type="Pfam" id="PF01363">
    <property type="entry name" value="FYVE"/>
    <property type="match status" value="1"/>
</dbReference>
<dbReference type="Gene3D" id="4.10.860.20">
    <property type="entry name" value="Rabenosyn, Rab binding domain"/>
    <property type="match status" value="1"/>
</dbReference>
<evidence type="ECO:0000256" key="4">
    <source>
        <dbReference type="PROSITE-ProRule" id="PRU00091"/>
    </source>
</evidence>
<evidence type="ECO:0000256" key="6">
    <source>
        <dbReference type="SAM" id="MobiDB-lite"/>
    </source>
</evidence>
<keyword evidence="2 4" id="KW-0863">Zinc-finger</keyword>
<keyword evidence="1" id="KW-0479">Metal-binding</keyword>
<organism evidence="8">
    <name type="scientific">Lepeophtheirus salmonis</name>
    <name type="common">Salmon louse</name>
    <name type="synonym">Caligus salmonis</name>
    <dbReference type="NCBI Taxonomy" id="72036"/>
    <lineage>
        <taxon>Eukaryota</taxon>
        <taxon>Metazoa</taxon>
        <taxon>Ecdysozoa</taxon>
        <taxon>Arthropoda</taxon>
        <taxon>Crustacea</taxon>
        <taxon>Multicrustacea</taxon>
        <taxon>Hexanauplia</taxon>
        <taxon>Copepoda</taxon>
        <taxon>Siphonostomatoida</taxon>
        <taxon>Caligidae</taxon>
        <taxon>Lepeophtheirus</taxon>
    </lineage>
</organism>
<evidence type="ECO:0000313" key="8">
    <source>
        <dbReference type="EMBL" id="CDW40498.1"/>
    </source>
</evidence>
<name>A0A0K2UQI1_LEPSM</name>
<feature type="region of interest" description="Disordered" evidence="6">
    <location>
        <begin position="525"/>
        <end position="551"/>
    </location>
</feature>
<dbReference type="OrthoDB" id="166134at2759"/>
<evidence type="ECO:0000256" key="2">
    <source>
        <dbReference type="ARBA" id="ARBA00022771"/>
    </source>
</evidence>
<evidence type="ECO:0000259" key="7">
    <source>
        <dbReference type="PROSITE" id="PS50178"/>
    </source>
</evidence>
<dbReference type="PANTHER" id="PTHR13510">
    <property type="entry name" value="FYVE-FINGER-CONTAINING RAB5 EFFECTOR PROTEIN RABENOSYN-5-RELATED"/>
    <property type="match status" value="1"/>
</dbReference>
<dbReference type="Pfam" id="PF11464">
    <property type="entry name" value="Rbsn"/>
    <property type="match status" value="1"/>
</dbReference>
<dbReference type="EMBL" id="HACA01023137">
    <property type="protein sequence ID" value="CDW40498.1"/>
    <property type="molecule type" value="Transcribed_RNA"/>
</dbReference>
<dbReference type="InterPro" id="IPR011011">
    <property type="entry name" value="Znf_FYVE_PHD"/>
</dbReference>
<dbReference type="PANTHER" id="PTHR13510:SF44">
    <property type="entry name" value="RABENOSYN-5"/>
    <property type="match status" value="1"/>
</dbReference>
<dbReference type="PROSITE" id="PS50178">
    <property type="entry name" value="ZF_FYVE"/>
    <property type="match status" value="1"/>
</dbReference>
<dbReference type="GO" id="GO:0008270">
    <property type="term" value="F:zinc ion binding"/>
    <property type="evidence" value="ECO:0007669"/>
    <property type="project" value="UniProtKB-KW"/>
</dbReference>
<dbReference type="SMART" id="SM00064">
    <property type="entry name" value="FYVE"/>
    <property type="match status" value="1"/>
</dbReference>
<dbReference type="SUPFAM" id="SSF140125">
    <property type="entry name" value="Rabenosyn-5 Rab-binding domain-like"/>
    <property type="match status" value="1"/>
</dbReference>
<dbReference type="InterPro" id="IPR013083">
    <property type="entry name" value="Znf_RING/FYVE/PHD"/>
</dbReference>
<keyword evidence="5" id="KW-0175">Coiled coil</keyword>
<evidence type="ECO:0000256" key="1">
    <source>
        <dbReference type="ARBA" id="ARBA00022723"/>
    </source>
</evidence>
<proteinExistence type="predicted"/>
<dbReference type="PROSITE" id="PS00028">
    <property type="entry name" value="ZINC_FINGER_C2H2_1"/>
    <property type="match status" value="1"/>
</dbReference>
<dbReference type="InterPro" id="IPR000306">
    <property type="entry name" value="Znf_FYVE"/>
</dbReference>
<dbReference type="AlphaFoldDB" id="A0A0K2UQI1"/>
<feature type="coiled-coil region" evidence="5">
    <location>
        <begin position="483"/>
        <end position="524"/>
    </location>
</feature>
<feature type="compositionally biased region" description="Polar residues" evidence="6">
    <location>
        <begin position="535"/>
        <end position="545"/>
    </location>
</feature>
<protein>
    <recommendedName>
        <fullName evidence="7">FYVE-type domain-containing protein</fullName>
    </recommendedName>
</protein>
<accession>A0A0K2UQI1</accession>
<feature type="domain" description="FYVE-type" evidence="7">
    <location>
        <begin position="163"/>
        <end position="267"/>
    </location>
</feature>
<evidence type="ECO:0000256" key="5">
    <source>
        <dbReference type="SAM" id="Coils"/>
    </source>
</evidence>